<dbReference type="Proteomes" id="UP000256838">
    <property type="component" value="Unassembled WGS sequence"/>
</dbReference>
<protein>
    <submittedName>
        <fullName evidence="2">Uncharacterized protein</fullName>
    </submittedName>
</protein>
<dbReference type="AlphaFoldDB" id="A0A3D8K0B6"/>
<keyword evidence="3" id="KW-1185">Reference proteome</keyword>
<evidence type="ECO:0000313" key="2">
    <source>
        <dbReference type="EMBL" id="RDU98295.1"/>
    </source>
</evidence>
<evidence type="ECO:0000313" key="3">
    <source>
        <dbReference type="Proteomes" id="UP000256838"/>
    </source>
</evidence>
<gene>
    <name evidence="2" type="ORF">DWV00_13330</name>
</gene>
<reference evidence="2 3" key="1">
    <citation type="submission" date="2018-08" db="EMBL/GenBank/DDBJ databases">
        <title>Paraburkholderia sp. DHOM06 isolated from forest soil.</title>
        <authorList>
            <person name="Gao Z.-H."/>
            <person name="Qiu L.-H."/>
        </authorList>
    </citation>
    <scope>NUCLEOTIDE SEQUENCE [LARGE SCALE GENOMIC DNA]</scope>
    <source>
        <strain evidence="2 3">DHOM06</strain>
    </source>
</reference>
<sequence>MARNSNLEIAKPDVAGAMLAVRGKKSRAQIKAERFGPFVDVVDIALAENWSWSAIVTLIRKHDGPSVTKKEAEELYALLKIQRMRGVAADPAVRNVASDKPANTSHADAKDTVST</sequence>
<comment type="caution">
    <text evidence="2">The sequence shown here is derived from an EMBL/GenBank/DDBJ whole genome shotgun (WGS) entry which is preliminary data.</text>
</comment>
<name>A0A3D8K0B6_9BURK</name>
<evidence type="ECO:0000256" key="1">
    <source>
        <dbReference type="SAM" id="MobiDB-lite"/>
    </source>
</evidence>
<proteinExistence type="predicted"/>
<feature type="region of interest" description="Disordered" evidence="1">
    <location>
        <begin position="92"/>
        <end position="115"/>
    </location>
</feature>
<accession>A0A3D8K0B6</accession>
<dbReference type="OrthoDB" id="9135002at2"/>
<organism evidence="2 3">
    <name type="scientific">Trinickia dinghuensis</name>
    <dbReference type="NCBI Taxonomy" id="2291023"/>
    <lineage>
        <taxon>Bacteria</taxon>
        <taxon>Pseudomonadati</taxon>
        <taxon>Pseudomonadota</taxon>
        <taxon>Betaproteobacteria</taxon>
        <taxon>Burkholderiales</taxon>
        <taxon>Burkholderiaceae</taxon>
        <taxon>Trinickia</taxon>
    </lineage>
</organism>
<dbReference type="RefSeq" id="WP_115534053.1">
    <property type="nucleotide sequence ID" value="NZ_QRGA01000007.1"/>
</dbReference>
<dbReference type="EMBL" id="QRGA01000007">
    <property type="protein sequence ID" value="RDU98295.1"/>
    <property type="molecule type" value="Genomic_DNA"/>
</dbReference>